<feature type="region of interest" description="Disordered" evidence="1">
    <location>
        <begin position="330"/>
        <end position="383"/>
    </location>
</feature>
<evidence type="ECO:0000313" key="5">
    <source>
        <dbReference type="EMBL" id="KAL3880353.1"/>
    </source>
</evidence>
<evidence type="ECO:0000256" key="2">
    <source>
        <dbReference type="SAM" id="Phobius"/>
    </source>
</evidence>
<accession>A0ABD3X4E4</accession>
<dbReference type="Pfam" id="PF23069">
    <property type="entry name" value="DUF7042"/>
    <property type="match status" value="1"/>
</dbReference>
<keyword evidence="6" id="KW-1185">Reference proteome</keyword>
<feature type="transmembrane region" description="Helical" evidence="2">
    <location>
        <begin position="459"/>
        <end position="481"/>
    </location>
</feature>
<evidence type="ECO:0000313" key="6">
    <source>
        <dbReference type="Proteomes" id="UP001634394"/>
    </source>
</evidence>
<evidence type="ECO:0000259" key="4">
    <source>
        <dbReference type="Pfam" id="PF23069"/>
    </source>
</evidence>
<feature type="compositionally biased region" description="Polar residues" evidence="1">
    <location>
        <begin position="413"/>
        <end position="436"/>
    </location>
</feature>
<dbReference type="InterPro" id="IPR055470">
    <property type="entry name" value="DUF7042"/>
</dbReference>
<protein>
    <recommendedName>
        <fullName evidence="4">DUF7042 domain-containing protein</fullName>
    </recommendedName>
</protein>
<evidence type="ECO:0000256" key="1">
    <source>
        <dbReference type="SAM" id="MobiDB-lite"/>
    </source>
</evidence>
<dbReference type="AlphaFoldDB" id="A0ABD3X4E4"/>
<keyword evidence="2" id="KW-0812">Transmembrane</keyword>
<feature type="signal peptide" evidence="3">
    <location>
        <begin position="1"/>
        <end position="21"/>
    </location>
</feature>
<feature type="domain" description="DUF7042" evidence="4">
    <location>
        <begin position="178"/>
        <end position="271"/>
    </location>
</feature>
<feature type="region of interest" description="Disordered" evidence="1">
    <location>
        <begin position="413"/>
        <end position="450"/>
    </location>
</feature>
<keyword evidence="3" id="KW-0732">Signal</keyword>
<dbReference type="EMBL" id="JBJQND010000004">
    <property type="protein sequence ID" value="KAL3880353.1"/>
    <property type="molecule type" value="Genomic_DNA"/>
</dbReference>
<dbReference type="Proteomes" id="UP001634394">
    <property type="component" value="Unassembled WGS sequence"/>
</dbReference>
<sequence>MGWNWLCAIFIVSSLLPYSDSACTFPSIFSGAWWDSNRGLLTFGSSSISGFTVTIYGKDLQNWDCWKVDGFQGQNDGGTVIIKARDFITAFDLKFYVYLCLNVTRISAYSFYYYQMYDRQNNANNDRVFVTNDHEDTLTKDTICKKQIDPGFDAEFKLLLKEGRESDARQELPVQLLGNFEYTFMDTSGSYCSSPAGQMETCGDKKTMVFDYTKCRKDIAYSTSGNLSCVATLQKASYIYVIMYNLAPAEPSYRFTCFVVSSDGTSASYVYKGCSPSQSPDTLPLASDGSSTGGKLSLKMNAACYNLNYETVWTTKGQTTMSVNVHDTTNGTVQSTHQDTTNGTVQSTHQDTTNGTVQSTHQDTTNGTVQSTHQDTTHGAVQSTHQDTTHGTVQSTHQDTTNVIVQSLPPKVTQIQKPTELSSDPTSSNVDTMKSSDSQEKTDTATVSSEVKNSEGVSVAIGVTIGVLSAVVITVVIIYYVRKRRSPSMKKKLPSFLNFSN</sequence>
<keyword evidence="2" id="KW-1133">Transmembrane helix</keyword>
<reference evidence="5 6" key="1">
    <citation type="submission" date="2024-11" db="EMBL/GenBank/DDBJ databases">
        <title>Chromosome-level genome assembly of the freshwater bivalve Anodonta woodiana.</title>
        <authorList>
            <person name="Chen X."/>
        </authorList>
    </citation>
    <scope>NUCLEOTIDE SEQUENCE [LARGE SCALE GENOMIC DNA]</scope>
    <source>
        <strain evidence="5">MN2024</strain>
        <tissue evidence="5">Gills</tissue>
    </source>
</reference>
<proteinExistence type="predicted"/>
<dbReference type="CDD" id="cd12087">
    <property type="entry name" value="TM_EGFR-like"/>
    <property type="match status" value="1"/>
</dbReference>
<feature type="chain" id="PRO_5044860758" description="DUF7042 domain-containing protein" evidence="3">
    <location>
        <begin position="22"/>
        <end position="501"/>
    </location>
</feature>
<comment type="caution">
    <text evidence="5">The sequence shown here is derived from an EMBL/GenBank/DDBJ whole genome shotgun (WGS) entry which is preliminary data.</text>
</comment>
<organism evidence="5 6">
    <name type="scientific">Sinanodonta woodiana</name>
    <name type="common">Chinese pond mussel</name>
    <name type="synonym">Anodonta woodiana</name>
    <dbReference type="NCBI Taxonomy" id="1069815"/>
    <lineage>
        <taxon>Eukaryota</taxon>
        <taxon>Metazoa</taxon>
        <taxon>Spiralia</taxon>
        <taxon>Lophotrochozoa</taxon>
        <taxon>Mollusca</taxon>
        <taxon>Bivalvia</taxon>
        <taxon>Autobranchia</taxon>
        <taxon>Heteroconchia</taxon>
        <taxon>Palaeoheterodonta</taxon>
        <taxon>Unionida</taxon>
        <taxon>Unionoidea</taxon>
        <taxon>Unionidae</taxon>
        <taxon>Unioninae</taxon>
        <taxon>Sinanodonta</taxon>
    </lineage>
</organism>
<evidence type="ECO:0000256" key="3">
    <source>
        <dbReference type="SAM" id="SignalP"/>
    </source>
</evidence>
<gene>
    <name evidence="5" type="ORF">ACJMK2_032597</name>
</gene>
<keyword evidence="2" id="KW-0472">Membrane</keyword>
<name>A0ABD3X4E4_SINWO</name>